<sequence>MRIGIDLGGTKTEVIALDDAGEQRFRHRLPTPREDYQQTIETIATLVDMAEQATGQTGSVGSGVPGSLAPYGGVVEDADASGLTGRPDASAGGGRGAGG</sequence>
<comment type="caution">
    <text evidence="2">The sequence shown here is derived from an EMBL/GenBank/DDBJ whole genome shotgun (WGS) entry which is preliminary data.</text>
</comment>
<dbReference type="InterPro" id="IPR043129">
    <property type="entry name" value="ATPase_NBD"/>
</dbReference>
<organism evidence="2 3">
    <name type="scientific">Salmonella enterica subsp. enterica serovar Wilhelmsburg</name>
    <dbReference type="NCBI Taxonomy" id="1960126"/>
    <lineage>
        <taxon>Bacteria</taxon>
        <taxon>Pseudomonadati</taxon>
        <taxon>Pseudomonadota</taxon>
        <taxon>Gammaproteobacteria</taxon>
        <taxon>Enterobacterales</taxon>
        <taxon>Enterobacteriaceae</taxon>
        <taxon>Salmonella</taxon>
    </lineage>
</organism>
<evidence type="ECO:0000256" key="1">
    <source>
        <dbReference type="SAM" id="MobiDB-lite"/>
    </source>
</evidence>
<reference evidence="2 3" key="1">
    <citation type="submission" date="2018-03" db="EMBL/GenBank/DDBJ databases">
        <title>Non-Typhoidal Salmonella genome sequencing and assembly.</title>
        <authorList>
            <person name="Matchawe C."/>
        </authorList>
    </citation>
    <scope>NUCLEOTIDE SEQUENCE [LARGE SCALE GENOMIC DNA]</scope>
    <source>
        <strain evidence="2 3">32eva</strain>
    </source>
</reference>
<feature type="non-terminal residue" evidence="2">
    <location>
        <position position="99"/>
    </location>
</feature>
<proteinExistence type="predicted"/>
<dbReference type="SUPFAM" id="SSF53067">
    <property type="entry name" value="Actin-like ATPase domain"/>
    <property type="match status" value="1"/>
</dbReference>
<dbReference type="EMBL" id="PYKF01000616">
    <property type="protein sequence ID" value="TGC80433.1"/>
    <property type="molecule type" value="Genomic_DNA"/>
</dbReference>
<feature type="region of interest" description="Disordered" evidence="1">
    <location>
        <begin position="71"/>
        <end position="99"/>
    </location>
</feature>
<evidence type="ECO:0000313" key="3">
    <source>
        <dbReference type="Proteomes" id="UP000297749"/>
    </source>
</evidence>
<dbReference type="AlphaFoldDB" id="A0A659Q631"/>
<gene>
    <name evidence="2" type="ORF">C9F04_19325</name>
</gene>
<dbReference type="Proteomes" id="UP000297749">
    <property type="component" value="Unassembled WGS sequence"/>
</dbReference>
<accession>A0A659Q631</accession>
<name>A0A659Q631_SALET</name>
<evidence type="ECO:0000313" key="2">
    <source>
        <dbReference type="EMBL" id="TGC80433.1"/>
    </source>
</evidence>
<dbReference type="InterPro" id="IPR000600">
    <property type="entry name" value="ROK"/>
</dbReference>
<evidence type="ECO:0008006" key="4">
    <source>
        <dbReference type="Google" id="ProtNLM"/>
    </source>
</evidence>
<protein>
    <recommendedName>
        <fullName evidence="4">Fructokinase</fullName>
    </recommendedName>
</protein>
<dbReference type="Gene3D" id="3.30.420.40">
    <property type="match status" value="1"/>
</dbReference>
<dbReference type="Pfam" id="PF00480">
    <property type="entry name" value="ROK"/>
    <property type="match status" value="1"/>
</dbReference>